<evidence type="ECO:0000256" key="1">
    <source>
        <dbReference type="SAM" id="MobiDB-lite"/>
    </source>
</evidence>
<feature type="region of interest" description="Disordered" evidence="1">
    <location>
        <begin position="28"/>
        <end position="51"/>
    </location>
</feature>
<evidence type="ECO:0000313" key="3">
    <source>
        <dbReference type="Proteomes" id="UP000242188"/>
    </source>
</evidence>
<dbReference type="AlphaFoldDB" id="A0A210QHX9"/>
<name>A0A210QHX9_MIZYE</name>
<evidence type="ECO:0000313" key="2">
    <source>
        <dbReference type="EMBL" id="OWF48364.1"/>
    </source>
</evidence>
<dbReference type="Proteomes" id="UP000242188">
    <property type="component" value="Unassembled WGS sequence"/>
</dbReference>
<organism evidence="2 3">
    <name type="scientific">Mizuhopecten yessoensis</name>
    <name type="common">Japanese scallop</name>
    <name type="synonym">Patinopecten yessoensis</name>
    <dbReference type="NCBI Taxonomy" id="6573"/>
    <lineage>
        <taxon>Eukaryota</taxon>
        <taxon>Metazoa</taxon>
        <taxon>Spiralia</taxon>
        <taxon>Lophotrochozoa</taxon>
        <taxon>Mollusca</taxon>
        <taxon>Bivalvia</taxon>
        <taxon>Autobranchia</taxon>
        <taxon>Pteriomorphia</taxon>
        <taxon>Pectinida</taxon>
        <taxon>Pectinoidea</taxon>
        <taxon>Pectinidae</taxon>
        <taxon>Mizuhopecten</taxon>
    </lineage>
</organism>
<comment type="caution">
    <text evidence="2">The sequence shown here is derived from an EMBL/GenBank/DDBJ whole genome shotgun (WGS) entry which is preliminary data.</text>
</comment>
<proteinExistence type="predicted"/>
<dbReference type="OrthoDB" id="10069396at2759"/>
<sequence length="112" mass="13232">MKISVLCTYDLINFIVMISFYRMAPQDEWQGRSSEPPFLPPGPSHEEGRRDRELQMRLVEENLLACHQTTTYKRVQGKIFVLWDRLDSRDPDNRLTTSDFLRKVGNIYAPRE</sequence>
<dbReference type="EMBL" id="NEDP02003577">
    <property type="protein sequence ID" value="OWF48364.1"/>
    <property type="molecule type" value="Genomic_DNA"/>
</dbReference>
<reference evidence="2 3" key="1">
    <citation type="journal article" date="2017" name="Nat. Ecol. Evol.">
        <title>Scallop genome provides insights into evolution of bilaterian karyotype and development.</title>
        <authorList>
            <person name="Wang S."/>
            <person name="Zhang J."/>
            <person name="Jiao W."/>
            <person name="Li J."/>
            <person name="Xun X."/>
            <person name="Sun Y."/>
            <person name="Guo X."/>
            <person name="Huan P."/>
            <person name="Dong B."/>
            <person name="Zhang L."/>
            <person name="Hu X."/>
            <person name="Sun X."/>
            <person name="Wang J."/>
            <person name="Zhao C."/>
            <person name="Wang Y."/>
            <person name="Wang D."/>
            <person name="Huang X."/>
            <person name="Wang R."/>
            <person name="Lv J."/>
            <person name="Li Y."/>
            <person name="Zhang Z."/>
            <person name="Liu B."/>
            <person name="Lu W."/>
            <person name="Hui Y."/>
            <person name="Liang J."/>
            <person name="Zhou Z."/>
            <person name="Hou R."/>
            <person name="Li X."/>
            <person name="Liu Y."/>
            <person name="Li H."/>
            <person name="Ning X."/>
            <person name="Lin Y."/>
            <person name="Zhao L."/>
            <person name="Xing Q."/>
            <person name="Dou J."/>
            <person name="Li Y."/>
            <person name="Mao J."/>
            <person name="Guo H."/>
            <person name="Dou H."/>
            <person name="Li T."/>
            <person name="Mu C."/>
            <person name="Jiang W."/>
            <person name="Fu Q."/>
            <person name="Fu X."/>
            <person name="Miao Y."/>
            <person name="Liu J."/>
            <person name="Yu Q."/>
            <person name="Li R."/>
            <person name="Liao H."/>
            <person name="Li X."/>
            <person name="Kong Y."/>
            <person name="Jiang Z."/>
            <person name="Chourrout D."/>
            <person name="Li R."/>
            <person name="Bao Z."/>
        </authorList>
    </citation>
    <scope>NUCLEOTIDE SEQUENCE [LARGE SCALE GENOMIC DNA]</scope>
    <source>
        <strain evidence="2 3">PY_sf001</strain>
    </source>
</reference>
<protein>
    <submittedName>
        <fullName evidence="2">Uncharacterized protein</fullName>
    </submittedName>
</protein>
<accession>A0A210QHX9</accession>
<keyword evidence="3" id="KW-1185">Reference proteome</keyword>
<gene>
    <name evidence="2" type="ORF">KP79_PYT18714</name>
</gene>